<dbReference type="GO" id="GO:0008718">
    <property type="term" value="F:D-amino-acid dehydrogenase activity"/>
    <property type="evidence" value="ECO:0007669"/>
    <property type="project" value="TreeGrafter"/>
</dbReference>
<dbReference type="Gene3D" id="3.30.9.10">
    <property type="entry name" value="D-Amino Acid Oxidase, subunit A, domain 2"/>
    <property type="match status" value="2"/>
</dbReference>
<dbReference type="PANTHER" id="PTHR13847">
    <property type="entry name" value="SARCOSINE DEHYDROGENASE-RELATED"/>
    <property type="match status" value="1"/>
</dbReference>
<dbReference type="GO" id="GO:0005737">
    <property type="term" value="C:cytoplasm"/>
    <property type="evidence" value="ECO:0007669"/>
    <property type="project" value="TreeGrafter"/>
</dbReference>
<protein>
    <submittedName>
        <fullName evidence="4">PTS sugar transporter subunit IID</fullName>
    </submittedName>
</protein>
<evidence type="ECO:0000313" key="5">
    <source>
        <dbReference type="Proteomes" id="UP000185783"/>
    </source>
</evidence>
<accession>A0A1U7JEN4</accession>
<proteinExistence type="inferred from homology"/>
<gene>
    <name evidence="4" type="ORF">A3843_15755</name>
</gene>
<dbReference type="STRING" id="197461.A3843_15755"/>
<dbReference type="SUPFAM" id="SSF51905">
    <property type="entry name" value="FAD/NAD(P)-binding domain"/>
    <property type="match status" value="1"/>
</dbReference>
<dbReference type="GO" id="GO:0005886">
    <property type="term" value="C:plasma membrane"/>
    <property type="evidence" value="ECO:0007669"/>
    <property type="project" value="TreeGrafter"/>
</dbReference>
<evidence type="ECO:0000313" key="4">
    <source>
        <dbReference type="EMBL" id="OKL43165.1"/>
    </source>
</evidence>
<keyword evidence="5" id="KW-1185">Reference proteome</keyword>
<keyword evidence="4" id="KW-0762">Sugar transport</keyword>
<dbReference type="Pfam" id="PF01266">
    <property type="entry name" value="DAO"/>
    <property type="match status" value="1"/>
</dbReference>
<dbReference type="PANTHER" id="PTHR13847:SF280">
    <property type="entry name" value="D-AMINO ACID DEHYDROGENASE"/>
    <property type="match status" value="1"/>
</dbReference>
<dbReference type="Gene3D" id="3.50.50.60">
    <property type="entry name" value="FAD/NAD(P)-binding domain"/>
    <property type="match status" value="2"/>
</dbReference>
<keyword evidence="2" id="KW-0560">Oxidoreductase</keyword>
<feature type="domain" description="FAD dependent oxidoreductase" evidence="3">
    <location>
        <begin position="23"/>
        <end position="418"/>
    </location>
</feature>
<dbReference type="Proteomes" id="UP000185783">
    <property type="component" value="Unassembled WGS sequence"/>
</dbReference>
<evidence type="ECO:0000256" key="2">
    <source>
        <dbReference type="ARBA" id="ARBA00023002"/>
    </source>
</evidence>
<sequence>MAMVVYCDQTPKQFHGTLPEETDILVIGGGVIGISTAYHLAKKGVRVAVCEKGRVAGEQSSRNWGWIRQQGRDAAELPISMESNRIWKQLVSETNEDLGFTQQGVYYLAENEQDLSSFEAFLKLAKQHGLDTQIQSERQIREQIQGRPGKWRGAMVTPSDARAEPWQAVPAIARIAERLGAVVVEDCAVRTLDFEGGKVSGAVTEKGRIKAGRVLLAGGAWSSLFAGNLGVSVPQLAVRATVAATAPVPNVFSGNAADSDFAFRRRADGGYTLALSDLHQHYIGPSSFKHLLKWLPALKASYKGISLGFKGPAGHPDSWAHKRSWAENDVTPFEKVRVLNPAPDPSAKTTILARWEDRFPQLAETRLVEIWAGMIDAMPDFIPIMDEVPSHKGVFIATGFSGHGFGIGPAAGRIMSDLMAGNPAGHDMSRFRFNRFHDGSKIEIGPFL</sequence>
<dbReference type="AlphaFoldDB" id="A0A1U7JEN4"/>
<dbReference type="GO" id="GO:0055130">
    <property type="term" value="P:D-alanine catabolic process"/>
    <property type="evidence" value="ECO:0007669"/>
    <property type="project" value="TreeGrafter"/>
</dbReference>
<name>A0A1U7JEN4_9HYPH</name>
<keyword evidence="4" id="KW-0813">Transport</keyword>
<organism evidence="4 5">
    <name type="scientific">Pseudovibrio exalbescens</name>
    <dbReference type="NCBI Taxonomy" id="197461"/>
    <lineage>
        <taxon>Bacteria</taxon>
        <taxon>Pseudomonadati</taxon>
        <taxon>Pseudomonadota</taxon>
        <taxon>Alphaproteobacteria</taxon>
        <taxon>Hyphomicrobiales</taxon>
        <taxon>Stappiaceae</taxon>
        <taxon>Pseudovibrio</taxon>
    </lineage>
</organism>
<evidence type="ECO:0000256" key="1">
    <source>
        <dbReference type="ARBA" id="ARBA00009410"/>
    </source>
</evidence>
<comment type="caution">
    <text evidence="4">The sequence shown here is derived from an EMBL/GenBank/DDBJ whole genome shotgun (WGS) entry which is preliminary data.</text>
</comment>
<evidence type="ECO:0000259" key="3">
    <source>
        <dbReference type="Pfam" id="PF01266"/>
    </source>
</evidence>
<dbReference type="InterPro" id="IPR006076">
    <property type="entry name" value="FAD-dep_OxRdtase"/>
</dbReference>
<dbReference type="InterPro" id="IPR036188">
    <property type="entry name" value="FAD/NAD-bd_sf"/>
</dbReference>
<comment type="similarity">
    <text evidence="1">Belongs to the DadA oxidoreductase family.</text>
</comment>
<dbReference type="EMBL" id="LVVZ01000022">
    <property type="protein sequence ID" value="OKL43165.1"/>
    <property type="molecule type" value="Genomic_DNA"/>
</dbReference>
<dbReference type="RefSeq" id="WP_028482956.1">
    <property type="nucleotide sequence ID" value="NZ_LVVZ01000022.1"/>
</dbReference>
<reference evidence="4 5" key="1">
    <citation type="submission" date="2016-03" db="EMBL/GenBank/DDBJ databases">
        <title>Genome sequence of Nesiotobacter sp. nov., a moderately halophilic alphaproteobacterium isolated from the Yellow Sea, China.</title>
        <authorList>
            <person name="Zhang G."/>
            <person name="Zhang R."/>
        </authorList>
    </citation>
    <scope>NUCLEOTIDE SEQUENCE [LARGE SCALE GENOMIC DNA]</scope>
    <source>
        <strain evidence="4 5">WB1-6</strain>
    </source>
</reference>